<dbReference type="Gene3D" id="3.40.50.850">
    <property type="entry name" value="Isochorismatase-like"/>
    <property type="match status" value="1"/>
</dbReference>
<dbReference type="Proteomes" id="UP000030980">
    <property type="component" value="Unassembled WGS sequence"/>
</dbReference>
<dbReference type="RefSeq" id="WP_039606487.1">
    <property type="nucleotide sequence ID" value="NZ_FMUP01000006.1"/>
</dbReference>
<accession>A0A0B3BRH2</accession>
<dbReference type="PANTHER" id="PTHR14119:SF3">
    <property type="entry name" value="ISOCHORISMATASE DOMAIN-CONTAINING PROTEIN 2"/>
    <property type="match status" value="1"/>
</dbReference>
<name>A0A0B3BRH2_9PSED</name>
<dbReference type="InterPro" id="IPR036380">
    <property type="entry name" value="Isochorismatase-like_sf"/>
</dbReference>
<dbReference type="EMBL" id="JTAK01000003">
    <property type="protein sequence ID" value="KHO65195.1"/>
    <property type="molecule type" value="Genomic_DNA"/>
</dbReference>
<evidence type="ECO:0000313" key="3">
    <source>
        <dbReference type="Proteomes" id="UP000030980"/>
    </source>
</evidence>
<feature type="domain" description="Isochorismatase-like" evidence="1">
    <location>
        <begin position="9"/>
        <end position="156"/>
    </location>
</feature>
<organism evidence="2 3">
    <name type="scientific">Pseudomonas flexibilis</name>
    <dbReference type="NCBI Taxonomy" id="706570"/>
    <lineage>
        <taxon>Bacteria</taxon>
        <taxon>Pseudomonadati</taxon>
        <taxon>Pseudomonadota</taxon>
        <taxon>Gammaproteobacteria</taxon>
        <taxon>Pseudomonadales</taxon>
        <taxon>Pseudomonadaceae</taxon>
        <taxon>Pseudomonas</taxon>
    </lineage>
</organism>
<evidence type="ECO:0000259" key="1">
    <source>
        <dbReference type="Pfam" id="PF00857"/>
    </source>
</evidence>
<dbReference type="SUPFAM" id="SSF52499">
    <property type="entry name" value="Isochorismatase-like hydrolases"/>
    <property type="match status" value="1"/>
</dbReference>
<dbReference type="CDD" id="cd01012">
    <property type="entry name" value="YcaC_related"/>
    <property type="match status" value="1"/>
</dbReference>
<comment type="caution">
    <text evidence="2">The sequence shown here is derived from an EMBL/GenBank/DDBJ whole genome shotgun (WGS) entry which is preliminary data.</text>
</comment>
<sequence length="180" mass="19818">MLMRADRSTLLVIDIQERLCPALHEAEALVDNSAWLIRVARKLNVPVLVSEQYPKGLGPTVAALQPLLEGVTPVEKVRFSTAREAALLAQPGGEREQFVVCGAETHVCVLQTVLELLEAGRQVFVVEEAVTSRTPANKQLALARMRQAGAQIVSGEMVAFEWMERAGTETFKEISRTLIR</sequence>
<dbReference type="Pfam" id="PF00857">
    <property type="entry name" value="Isochorismatase"/>
    <property type="match status" value="1"/>
</dbReference>
<dbReference type="PANTHER" id="PTHR14119">
    <property type="entry name" value="HYDROLASE"/>
    <property type="match status" value="1"/>
</dbReference>
<keyword evidence="3" id="KW-1185">Reference proteome</keyword>
<dbReference type="OrthoDB" id="9796958at2"/>
<proteinExistence type="predicted"/>
<dbReference type="InterPro" id="IPR000868">
    <property type="entry name" value="Isochorismatase-like_dom"/>
</dbReference>
<evidence type="ECO:0000313" key="2">
    <source>
        <dbReference type="EMBL" id="KHO65195.1"/>
    </source>
</evidence>
<dbReference type="InterPro" id="IPR050993">
    <property type="entry name" value="Isochorismatase_domain"/>
</dbReference>
<protein>
    <submittedName>
        <fullName evidence="2">Isochorismatase</fullName>
    </submittedName>
</protein>
<dbReference type="STRING" id="706570.PT85_09225"/>
<dbReference type="AlphaFoldDB" id="A0A0B3BRH2"/>
<reference evidence="2 3" key="1">
    <citation type="submission" date="2014-11" db="EMBL/GenBank/DDBJ databases">
        <title>Genome sequence of Pseudomonas tuomuerensis JCM 14085.</title>
        <authorList>
            <person name="Shin S.-K."/>
            <person name="Yi H."/>
        </authorList>
    </citation>
    <scope>NUCLEOTIDE SEQUENCE [LARGE SCALE GENOMIC DNA]</scope>
    <source>
        <strain evidence="2 3">JCM 14085</strain>
    </source>
</reference>
<gene>
    <name evidence="2" type="ORF">PT85_09225</name>
</gene>